<dbReference type="AlphaFoldDB" id="A0A366K750"/>
<keyword evidence="2" id="KW-1185">Reference proteome</keyword>
<evidence type="ECO:0000313" key="1">
    <source>
        <dbReference type="EMBL" id="RBP97509.1"/>
    </source>
</evidence>
<evidence type="ECO:0000313" key="2">
    <source>
        <dbReference type="Proteomes" id="UP000252530"/>
    </source>
</evidence>
<dbReference type="EMBL" id="PDCG01000005">
    <property type="protein sequence ID" value="RBP97509.1"/>
    <property type="molecule type" value="Genomic_DNA"/>
</dbReference>
<reference evidence="1 2" key="1">
    <citation type="submission" date="2017-10" db="EMBL/GenBank/DDBJ databases">
        <title>Bifidobacterium xylocopum sp. nov. and Bifidobacterium aemilianum sp. nov., from the carpenter bee (Xylocopa violacea) digestive tract.</title>
        <authorList>
            <person name="Alberoni D."/>
            <person name="Baffoni L."/>
            <person name="Di Gioia D."/>
            <person name="Gaggia F."/>
            <person name="Biavati B."/>
        </authorList>
    </citation>
    <scope>NUCLEOTIDE SEQUENCE [LARGE SCALE GENOMIC DNA]</scope>
    <source>
        <strain evidence="1 2">XV10</strain>
    </source>
</reference>
<dbReference type="Proteomes" id="UP000252530">
    <property type="component" value="Unassembled WGS sequence"/>
</dbReference>
<sequence length="153" mass="16485">MADRLEPDKVGQERGVPMTDKRVTAATVLLSALMLVGLAGCGEPSLGEVAGRESAMRTFTVSPQGHERKIPAKGSSRLYLLAPRDQSKVLRARGCSLDGKTLKTSHASLNYPNSKGQTFFAFTQIDIDQQGDHKLKCDQPKADALMAVLESLS</sequence>
<protein>
    <submittedName>
        <fullName evidence="1">Uncharacterized protein</fullName>
    </submittedName>
</protein>
<name>A0A366K750_9BIFI</name>
<proteinExistence type="predicted"/>
<accession>A0A366K750</accession>
<organism evidence="1 2">
    <name type="scientific">Bifidobacterium aemilianum</name>
    <dbReference type="NCBI Taxonomy" id="2493120"/>
    <lineage>
        <taxon>Bacteria</taxon>
        <taxon>Bacillati</taxon>
        <taxon>Actinomycetota</taxon>
        <taxon>Actinomycetes</taxon>
        <taxon>Bifidobacteriales</taxon>
        <taxon>Bifidobacteriaceae</taxon>
        <taxon>Bifidobacterium</taxon>
    </lineage>
</organism>
<comment type="caution">
    <text evidence="1">The sequence shown here is derived from an EMBL/GenBank/DDBJ whole genome shotgun (WGS) entry which is preliminary data.</text>
</comment>
<gene>
    <name evidence="1" type="ORF">CRD60_05785</name>
</gene>